<accession>A0A4Z2I0Z4</accession>
<dbReference type="Proteomes" id="UP000314294">
    <property type="component" value="Unassembled WGS sequence"/>
</dbReference>
<organism evidence="2 3">
    <name type="scientific">Liparis tanakae</name>
    <name type="common">Tanaka's snailfish</name>
    <dbReference type="NCBI Taxonomy" id="230148"/>
    <lineage>
        <taxon>Eukaryota</taxon>
        <taxon>Metazoa</taxon>
        <taxon>Chordata</taxon>
        <taxon>Craniata</taxon>
        <taxon>Vertebrata</taxon>
        <taxon>Euteleostomi</taxon>
        <taxon>Actinopterygii</taxon>
        <taxon>Neopterygii</taxon>
        <taxon>Teleostei</taxon>
        <taxon>Neoteleostei</taxon>
        <taxon>Acanthomorphata</taxon>
        <taxon>Eupercaria</taxon>
        <taxon>Perciformes</taxon>
        <taxon>Cottioidei</taxon>
        <taxon>Cottales</taxon>
        <taxon>Liparidae</taxon>
        <taxon>Liparis</taxon>
    </lineage>
</organism>
<name>A0A4Z2I0Z4_9TELE</name>
<feature type="compositionally biased region" description="Polar residues" evidence="1">
    <location>
        <begin position="1"/>
        <end position="32"/>
    </location>
</feature>
<evidence type="ECO:0000313" key="2">
    <source>
        <dbReference type="EMBL" id="TNN71245.1"/>
    </source>
</evidence>
<comment type="caution">
    <text evidence="2">The sequence shown here is derived from an EMBL/GenBank/DDBJ whole genome shotgun (WGS) entry which is preliminary data.</text>
</comment>
<evidence type="ECO:0000313" key="3">
    <source>
        <dbReference type="Proteomes" id="UP000314294"/>
    </source>
</evidence>
<reference evidence="2 3" key="1">
    <citation type="submission" date="2019-03" db="EMBL/GenBank/DDBJ databases">
        <title>First draft genome of Liparis tanakae, snailfish: a comprehensive survey of snailfish specific genes.</title>
        <authorList>
            <person name="Kim W."/>
            <person name="Song I."/>
            <person name="Jeong J.-H."/>
            <person name="Kim D."/>
            <person name="Kim S."/>
            <person name="Ryu S."/>
            <person name="Song J.Y."/>
            <person name="Lee S.K."/>
        </authorList>
    </citation>
    <scope>NUCLEOTIDE SEQUENCE [LARGE SCALE GENOMIC DNA]</scope>
    <source>
        <tissue evidence="2">Muscle</tissue>
    </source>
</reference>
<sequence length="110" mass="12515">MFRVSSSRTPRIRDTSASNMEHMFSSISYLQSEDTEQHLSPEATDGGEVSGEVLGDRSDSRLVDLSDLHLQLHVARRSLRFCMVPFSLLMIDSPYEVMDPEEKRPVDPEE</sequence>
<evidence type="ECO:0000256" key="1">
    <source>
        <dbReference type="SAM" id="MobiDB-lite"/>
    </source>
</evidence>
<gene>
    <name evidence="2" type="ORF">EYF80_018593</name>
</gene>
<dbReference type="AlphaFoldDB" id="A0A4Z2I0Z4"/>
<keyword evidence="3" id="KW-1185">Reference proteome</keyword>
<protein>
    <submittedName>
        <fullName evidence="2">Uncharacterized protein</fullName>
    </submittedName>
</protein>
<dbReference type="EMBL" id="SRLO01000153">
    <property type="protein sequence ID" value="TNN71245.1"/>
    <property type="molecule type" value="Genomic_DNA"/>
</dbReference>
<feature type="region of interest" description="Disordered" evidence="1">
    <location>
        <begin position="1"/>
        <end position="55"/>
    </location>
</feature>
<proteinExistence type="predicted"/>